<sequence>MTAAGDAHSGDSHAHDDHRGHHGVATAPYEKIKVPSMASEDYLDNLPAFDTKKPMPKPRSAVERFTRVLQMQFGQDPDMPTLGYNTERKYHSLLDYLASPITPLRPRTYVDSHTRPNPCPEEYWWASWRWPRTKYVNAKVPPPVDGKYTDYYHYLAFKNWLERERDVYVAHANLVHEMTSRCLVKEGQYNAAKNCRHLYHKGFAMSRMEELNQAMLYMAMTGNAAIRETPYPENFVEEKRKIYDDWLYRTRMRKPGDAAYVALATVTVNEDPNIEVLLASKRIQKLTRATDALIARDFVLREEAAILDDLEAYIISLESEVRKAEFQTEELRSRSSLLRPGKRCAIAGENAELSALWNEYGSDMGHLVKRHSLRLAVLEKALATVSTRNPESPVTKPLPPPPVTKTSKAMPAMRDMSQRQKAHS</sequence>
<accession>A0A504XJF5</accession>
<feature type="coiled-coil region" evidence="1">
    <location>
        <begin position="307"/>
        <end position="334"/>
    </location>
</feature>
<organism evidence="3 4">
    <name type="scientific">Leishmania donovani</name>
    <dbReference type="NCBI Taxonomy" id="5661"/>
    <lineage>
        <taxon>Eukaryota</taxon>
        <taxon>Discoba</taxon>
        <taxon>Euglenozoa</taxon>
        <taxon>Kinetoplastea</taxon>
        <taxon>Metakinetoplastina</taxon>
        <taxon>Trypanosomatida</taxon>
        <taxon>Trypanosomatidae</taxon>
        <taxon>Leishmaniinae</taxon>
        <taxon>Leishmania</taxon>
    </lineage>
</organism>
<protein>
    <submittedName>
        <fullName evidence="3">Uncharacterized protein</fullName>
    </submittedName>
</protein>
<name>A0A504XJF5_LEIDO</name>
<dbReference type="EMBL" id="RHLC01000054">
    <property type="protein sequence ID" value="TPP48474.1"/>
    <property type="molecule type" value="Genomic_DNA"/>
</dbReference>
<comment type="caution">
    <text evidence="3">The sequence shown here is derived from an EMBL/GenBank/DDBJ whole genome shotgun (WGS) entry which is preliminary data.</text>
</comment>
<dbReference type="VEuPathDB" id="TriTrypDB:LdCL_360043800"/>
<feature type="region of interest" description="Disordered" evidence="2">
    <location>
        <begin position="386"/>
        <end position="424"/>
    </location>
</feature>
<evidence type="ECO:0000256" key="2">
    <source>
        <dbReference type="SAM" id="MobiDB-lite"/>
    </source>
</evidence>
<evidence type="ECO:0000256" key="1">
    <source>
        <dbReference type="SAM" id="Coils"/>
    </source>
</evidence>
<dbReference type="Proteomes" id="UP000318447">
    <property type="component" value="Unassembled WGS sequence"/>
</dbReference>
<dbReference type="VEuPathDB" id="TriTrypDB:LDHU3_36.4970"/>
<proteinExistence type="predicted"/>
<dbReference type="VEuPathDB" id="TriTrypDB:LdCL_360043700"/>
<dbReference type="AlphaFoldDB" id="A0A504XJF5"/>
<keyword evidence="1" id="KW-0175">Coiled coil</keyword>
<dbReference type="VEuPathDB" id="TriTrypDB:LDHU3_36.4960"/>
<evidence type="ECO:0000313" key="3">
    <source>
        <dbReference type="EMBL" id="TPP48474.1"/>
    </source>
</evidence>
<feature type="region of interest" description="Disordered" evidence="2">
    <location>
        <begin position="1"/>
        <end position="22"/>
    </location>
</feature>
<dbReference type="VEuPathDB" id="TriTrypDB:LdBPK_363670.1"/>
<reference evidence="4" key="1">
    <citation type="submission" date="2019-02" db="EMBL/GenBank/DDBJ databases">
        <title>FDA dAtabase for Regulatory Grade micrObial Sequences (FDA-ARGOS): Supporting development and validation of Infectious Disease Dx tests.</title>
        <authorList>
            <person name="Duncan R."/>
            <person name="Fisher C."/>
            <person name="Tallon L."/>
            <person name="Sadzewicz L."/>
            <person name="Sengamalay N."/>
            <person name="Ott S."/>
            <person name="Godinez A."/>
            <person name="Nagaraj S."/>
            <person name="Vavikolanu K."/>
            <person name="Nadendla S."/>
            <person name="Aluvathingal J."/>
            <person name="Sichtig H."/>
        </authorList>
    </citation>
    <scope>NUCLEOTIDE SEQUENCE [LARGE SCALE GENOMIC DNA]</scope>
    <source>
        <strain evidence="4">FDAARGOS_361</strain>
    </source>
</reference>
<feature type="compositionally biased region" description="Basic and acidic residues" evidence="2">
    <location>
        <begin position="8"/>
        <end position="19"/>
    </location>
</feature>
<gene>
    <name evidence="3" type="ORF">CGC21_14120</name>
</gene>
<evidence type="ECO:0000313" key="4">
    <source>
        <dbReference type="Proteomes" id="UP000318447"/>
    </source>
</evidence>
<dbReference type="VEuPathDB" id="TriTrypDB:LdBPK_363680.1"/>